<evidence type="ECO:0000256" key="4">
    <source>
        <dbReference type="ARBA" id="ARBA00022763"/>
    </source>
</evidence>
<evidence type="ECO:0000256" key="1">
    <source>
        <dbReference type="ARBA" id="ARBA00004123"/>
    </source>
</evidence>
<dbReference type="GO" id="GO:0017005">
    <property type="term" value="F:3'-tyrosyl-DNA phosphodiesterase activity"/>
    <property type="evidence" value="ECO:0007669"/>
    <property type="project" value="TreeGrafter"/>
</dbReference>
<accession>A0A9P0JRK7</accession>
<protein>
    <recommendedName>
        <fullName evidence="13">PBZ-type domain-containing protein</fullName>
    </recommendedName>
</protein>
<comment type="subcellular location">
    <subcellularLocation>
        <location evidence="1">Nucleus</location>
    </subcellularLocation>
</comment>
<evidence type="ECO:0000256" key="12">
    <source>
        <dbReference type="SAM" id="MobiDB-lite"/>
    </source>
</evidence>
<dbReference type="Pfam" id="PF10283">
    <property type="entry name" value="zf-CCHH"/>
    <property type="match status" value="1"/>
</dbReference>
<dbReference type="SUPFAM" id="SSF56024">
    <property type="entry name" value="Phospholipase D/nuclease"/>
    <property type="match status" value="2"/>
</dbReference>
<feature type="active site" description="Proton donor/acceptor" evidence="9">
    <location>
        <position position="502"/>
    </location>
</feature>
<dbReference type="CDD" id="cd09193">
    <property type="entry name" value="PLDc_mTdp1_1"/>
    <property type="match status" value="1"/>
</dbReference>
<keyword evidence="3" id="KW-0540">Nuclease</keyword>
<dbReference type="GO" id="GO:0004527">
    <property type="term" value="F:exonuclease activity"/>
    <property type="evidence" value="ECO:0007669"/>
    <property type="project" value="UniProtKB-KW"/>
</dbReference>
<evidence type="ECO:0000256" key="5">
    <source>
        <dbReference type="ARBA" id="ARBA00022801"/>
    </source>
</evidence>
<evidence type="ECO:0000256" key="9">
    <source>
        <dbReference type="PIRSR" id="PIRSR610347-1"/>
    </source>
</evidence>
<dbReference type="PANTHER" id="PTHR12415">
    <property type="entry name" value="TYROSYL-DNA PHOSPHODIESTERASE 1"/>
    <property type="match status" value="1"/>
</dbReference>
<dbReference type="EMBL" id="CAKOFQ010006678">
    <property type="protein sequence ID" value="CAH1958745.1"/>
    <property type="molecule type" value="Genomic_DNA"/>
</dbReference>
<keyword evidence="4" id="KW-0227">DNA damage</keyword>
<evidence type="ECO:0000256" key="6">
    <source>
        <dbReference type="ARBA" id="ARBA00022839"/>
    </source>
</evidence>
<dbReference type="AlphaFoldDB" id="A0A9P0JRK7"/>
<keyword evidence="6" id="KW-0269">Exonuclease</keyword>
<feature type="compositionally biased region" description="Polar residues" evidence="12">
    <location>
        <begin position="108"/>
        <end position="118"/>
    </location>
</feature>
<comment type="caution">
    <text evidence="14">The sequence shown here is derived from an EMBL/GenBank/DDBJ whole genome shotgun (WGS) entry which is preliminary data.</text>
</comment>
<evidence type="ECO:0000256" key="10">
    <source>
        <dbReference type="PIRSR" id="PIRSR610347-2"/>
    </source>
</evidence>
<dbReference type="InterPro" id="IPR019406">
    <property type="entry name" value="APLF_PBZ"/>
</dbReference>
<evidence type="ECO:0000259" key="13">
    <source>
        <dbReference type="Pfam" id="PF10283"/>
    </source>
</evidence>
<evidence type="ECO:0000256" key="7">
    <source>
        <dbReference type="ARBA" id="ARBA00023204"/>
    </source>
</evidence>
<feature type="region of interest" description="Disordered" evidence="12">
    <location>
        <begin position="1"/>
        <end position="24"/>
    </location>
</feature>
<gene>
    <name evidence="14" type="ORF">ACAOBT_LOCUS2831</name>
</gene>
<dbReference type="GO" id="GO:0006281">
    <property type="term" value="P:DNA repair"/>
    <property type="evidence" value="ECO:0007669"/>
    <property type="project" value="UniProtKB-KW"/>
</dbReference>
<feature type="compositionally biased region" description="Polar residues" evidence="12">
    <location>
        <begin position="134"/>
        <end position="145"/>
    </location>
</feature>
<dbReference type="OrthoDB" id="47785at2759"/>
<reference evidence="14" key="1">
    <citation type="submission" date="2022-03" db="EMBL/GenBank/DDBJ databases">
        <authorList>
            <person name="Sayadi A."/>
        </authorList>
    </citation>
    <scope>NUCLEOTIDE SEQUENCE</scope>
</reference>
<feature type="site" description="Interaction with DNA" evidence="11">
    <location>
        <position position="527"/>
    </location>
</feature>
<feature type="binding site" evidence="10">
    <location>
        <position position="267"/>
    </location>
    <ligand>
        <name>substrate</name>
    </ligand>
</feature>
<evidence type="ECO:0000313" key="15">
    <source>
        <dbReference type="Proteomes" id="UP001152888"/>
    </source>
</evidence>
<evidence type="ECO:0000256" key="8">
    <source>
        <dbReference type="ARBA" id="ARBA00023242"/>
    </source>
</evidence>
<evidence type="ECO:0000256" key="11">
    <source>
        <dbReference type="PIRSR" id="PIRSR610347-3"/>
    </source>
</evidence>
<proteinExistence type="inferred from homology"/>
<keyword evidence="8" id="KW-0539">Nucleus</keyword>
<dbReference type="PANTHER" id="PTHR12415:SF0">
    <property type="entry name" value="TYROSYL-DNA PHOSPHODIESTERASE 1"/>
    <property type="match status" value="1"/>
</dbReference>
<feature type="binding site" evidence="10">
    <location>
        <position position="504"/>
    </location>
    <ligand>
        <name>substrate</name>
    </ligand>
</feature>
<feature type="compositionally biased region" description="Basic and acidic residues" evidence="12">
    <location>
        <begin position="1"/>
        <end position="10"/>
    </location>
</feature>
<dbReference type="Proteomes" id="UP001152888">
    <property type="component" value="Unassembled WGS sequence"/>
</dbReference>
<evidence type="ECO:0000256" key="2">
    <source>
        <dbReference type="ARBA" id="ARBA00010205"/>
    </source>
</evidence>
<feature type="domain" description="PBZ-type" evidence="13">
    <location>
        <begin position="23"/>
        <end position="47"/>
    </location>
</feature>
<feature type="active site" description="Nucleophile" evidence="9">
    <location>
        <position position="265"/>
    </location>
</feature>
<dbReference type="Pfam" id="PF06087">
    <property type="entry name" value="Tyr-DNA_phospho"/>
    <property type="match status" value="1"/>
</dbReference>
<name>A0A9P0JRK7_ACAOB</name>
<comment type="similarity">
    <text evidence="2">Belongs to the tyrosyl-DNA phosphodiesterase family.</text>
</comment>
<sequence>MEAYLKRKNDTLSSGSLSKKPKKEICPHAERCYRKNPHHFKEFEHPHLNDFIKMGDNLKIPSNMPQPESLYKEQLEILNPILKADSRVVPAENTNSNTKSPTKDRNSTQKTPSASKPGNSKEVAGSSKGRISSMGKTTSFQSSIDTGDEKAPPGSMLEKLETVAPYNLFFTTINKAPATLTQPNAITFTDLLCPSLGTLKCSLQINFMIDIDWLLKQYKARGLSSKPLTILYGDDWPDLDKFIDKFCPHVTYKLMKMKDPFGIHHSKIGIYIYEDESLRVVVSTANLYFEDWNYYNQGLWLSPACPKLSDSHSDKDGESPTGFKKDFLNYLRSYNEPILKPFIDYVRRADFSAVRVCFVASIPGKHTKNEHATHLHTVGDLLSRHCVLPKKTTPQSEGPLSWGVIAQSSSIGNLGKDAAQWFRGSVLRALSSHTSCPMPMSSNASISMVYPSVDNVMTGYYGPESGGCLPYSKATNEKQRWLQDYLYQWKAEAYGRTKAMPHIKSYCRVSPCLTKLAFFLLTSANLSKAAWGGPFNKDGSVYVRSYEAGVLFLPKFFDQEYFEIKNTTANKNGTLFPFMYDLPLTPYRKDDYPWCN</sequence>
<keyword evidence="15" id="KW-1185">Reference proteome</keyword>
<evidence type="ECO:0000256" key="3">
    <source>
        <dbReference type="ARBA" id="ARBA00022722"/>
    </source>
</evidence>
<evidence type="ECO:0000313" key="14">
    <source>
        <dbReference type="EMBL" id="CAH1958745.1"/>
    </source>
</evidence>
<organism evidence="14 15">
    <name type="scientific">Acanthoscelides obtectus</name>
    <name type="common">Bean weevil</name>
    <name type="synonym">Bruchus obtectus</name>
    <dbReference type="NCBI Taxonomy" id="200917"/>
    <lineage>
        <taxon>Eukaryota</taxon>
        <taxon>Metazoa</taxon>
        <taxon>Ecdysozoa</taxon>
        <taxon>Arthropoda</taxon>
        <taxon>Hexapoda</taxon>
        <taxon>Insecta</taxon>
        <taxon>Pterygota</taxon>
        <taxon>Neoptera</taxon>
        <taxon>Endopterygota</taxon>
        <taxon>Coleoptera</taxon>
        <taxon>Polyphaga</taxon>
        <taxon>Cucujiformia</taxon>
        <taxon>Chrysomeloidea</taxon>
        <taxon>Chrysomelidae</taxon>
        <taxon>Bruchinae</taxon>
        <taxon>Bruchini</taxon>
        <taxon>Acanthoscelides</taxon>
    </lineage>
</organism>
<dbReference type="Gene3D" id="3.30.870.10">
    <property type="entry name" value="Endonuclease Chain A"/>
    <property type="match status" value="2"/>
</dbReference>
<dbReference type="GO" id="GO:0003690">
    <property type="term" value="F:double-stranded DNA binding"/>
    <property type="evidence" value="ECO:0007669"/>
    <property type="project" value="TreeGrafter"/>
</dbReference>
<feature type="region of interest" description="Disordered" evidence="12">
    <location>
        <begin position="88"/>
        <end position="154"/>
    </location>
</feature>
<keyword evidence="7" id="KW-0234">DNA repair</keyword>
<dbReference type="GO" id="GO:0003697">
    <property type="term" value="F:single-stranded DNA binding"/>
    <property type="evidence" value="ECO:0007669"/>
    <property type="project" value="TreeGrafter"/>
</dbReference>
<dbReference type="InterPro" id="IPR010347">
    <property type="entry name" value="Tdp1"/>
</dbReference>
<dbReference type="GO" id="GO:0005634">
    <property type="term" value="C:nucleus"/>
    <property type="evidence" value="ECO:0007669"/>
    <property type="project" value="UniProtKB-SubCell"/>
</dbReference>
<keyword evidence="5" id="KW-0378">Hydrolase</keyword>